<protein>
    <submittedName>
        <fullName evidence="2">Uncharacterized protein</fullName>
    </submittedName>
</protein>
<dbReference type="Proteomes" id="UP000231139">
    <property type="component" value="Unassembled WGS sequence"/>
</dbReference>
<reference evidence="2 3" key="1">
    <citation type="submission" date="2017-09" db="EMBL/GenBank/DDBJ databases">
        <title>Depth-based differentiation of microbial function through sediment-hosted aquifers and enrichment of novel symbionts in the deep terrestrial subsurface.</title>
        <authorList>
            <person name="Probst A.J."/>
            <person name="Ladd B."/>
            <person name="Jarett J.K."/>
            <person name="Geller-Mcgrath D.E."/>
            <person name="Sieber C.M."/>
            <person name="Emerson J.B."/>
            <person name="Anantharaman K."/>
            <person name="Thomas B.C."/>
            <person name="Malmstrom R."/>
            <person name="Stieglmeier M."/>
            <person name="Klingl A."/>
            <person name="Woyke T."/>
            <person name="Ryan C.M."/>
            <person name="Banfield J.F."/>
        </authorList>
    </citation>
    <scope>NUCLEOTIDE SEQUENCE [LARGE SCALE GENOMIC DNA]</scope>
    <source>
        <strain evidence="2">CG11_big_fil_rev_8_21_14_0_20_35_11</strain>
    </source>
</reference>
<evidence type="ECO:0000256" key="1">
    <source>
        <dbReference type="SAM" id="Phobius"/>
    </source>
</evidence>
<dbReference type="EMBL" id="PCWK01000026">
    <property type="protein sequence ID" value="PIR02574.1"/>
    <property type="molecule type" value="Genomic_DNA"/>
</dbReference>
<feature type="transmembrane region" description="Helical" evidence="1">
    <location>
        <begin position="6"/>
        <end position="25"/>
    </location>
</feature>
<sequence length="80" mass="9692">MKINFSHIFFLLYYYFFISTIANLCKIRVNSIFYFLFYFCFSFFAFRFSLYASIVAQNLMSTLWKTLAGIWNLFLLILNV</sequence>
<evidence type="ECO:0000313" key="2">
    <source>
        <dbReference type="EMBL" id="PIR02574.1"/>
    </source>
</evidence>
<keyword evidence="1" id="KW-0472">Membrane</keyword>
<evidence type="ECO:0000313" key="3">
    <source>
        <dbReference type="Proteomes" id="UP000231139"/>
    </source>
</evidence>
<name>A0A2H0N0Z9_9BACT</name>
<comment type="caution">
    <text evidence="2">The sequence shown here is derived from an EMBL/GenBank/DDBJ whole genome shotgun (WGS) entry which is preliminary data.</text>
</comment>
<keyword evidence="1" id="KW-0812">Transmembrane</keyword>
<organism evidence="2 3">
    <name type="scientific">Candidatus Nealsonbacteria bacterium CG11_big_fil_rev_8_21_14_0_20_35_11</name>
    <dbReference type="NCBI Taxonomy" id="1974713"/>
    <lineage>
        <taxon>Bacteria</taxon>
        <taxon>Candidatus Nealsoniibacteriota</taxon>
    </lineage>
</organism>
<feature type="transmembrane region" description="Helical" evidence="1">
    <location>
        <begin position="32"/>
        <end position="56"/>
    </location>
</feature>
<accession>A0A2H0N0Z9</accession>
<gene>
    <name evidence="2" type="ORF">COV62_01140</name>
</gene>
<proteinExistence type="predicted"/>
<keyword evidence="1" id="KW-1133">Transmembrane helix</keyword>
<dbReference type="AlphaFoldDB" id="A0A2H0N0Z9"/>